<feature type="compositionally biased region" description="Polar residues" evidence="1">
    <location>
        <begin position="93"/>
        <end position="102"/>
    </location>
</feature>
<dbReference type="PANTHER" id="PTHR42091">
    <property type="entry name" value="CONSERVED GLYCINE-RICH PROTEIN (AFU_ORTHOLOGUE AFUA_7G02440)"/>
    <property type="match status" value="1"/>
</dbReference>
<feature type="signal peptide" evidence="3">
    <location>
        <begin position="1"/>
        <end position="18"/>
    </location>
</feature>
<accession>A0A395NBZ3</accession>
<evidence type="ECO:0000256" key="2">
    <source>
        <dbReference type="SAM" id="Phobius"/>
    </source>
</evidence>
<organism evidence="5 6">
    <name type="scientific">Trichoderma arundinaceum</name>
    <dbReference type="NCBI Taxonomy" id="490622"/>
    <lineage>
        <taxon>Eukaryota</taxon>
        <taxon>Fungi</taxon>
        <taxon>Dikarya</taxon>
        <taxon>Ascomycota</taxon>
        <taxon>Pezizomycotina</taxon>
        <taxon>Sordariomycetes</taxon>
        <taxon>Hypocreomycetidae</taxon>
        <taxon>Hypocreales</taxon>
        <taxon>Hypocreaceae</taxon>
        <taxon>Trichoderma</taxon>
    </lineage>
</organism>
<evidence type="ECO:0000313" key="5">
    <source>
        <dbReference type="EMBL" id="RFU73605.1"/>
    </source>
</evidence>
<reference evidence="5 6" key="1">
    <citation type="journal article" date="2018" name="PLoS Pathog.">
        <title>Evolution of structural diversity of trichothecenes, a family of toxins produced by plant pathogenic and entomopathogenic fungi.</title>
        <authorList>
            <person name="Proctor R.H."/>
            <person name="McCormick S.P."/>
            <person name="Kim H.S."/>
            <person name="Cardoza R.E."/>
            <person name="Stanley A.M."/>
            <person name="Lindo L."/>
            <person name="Kelly A."/>
            <person name="Brown D.W."/>
            <person name="Lee T."/>
            <person name="Vaughan M.M."/>
            <person name="Alexander N.J."/>
            <person name="Busman M."/>
            <person name="Gutierrez S."/>
        </authorList>
    </citation>
    <scope>NUCLEOTIDE SEQUENCE [LARGE SCALE GENOMIC DNA]</scope>
    <source>
        <strain evidence="5 6">IBT 40837</strain>
    </source>
</reference>
<name>A0A395NBZ3_TRIAR</name>
<proteinExistence type="predicted"/>
<keyword evidence="2" id="KW-1133">Transmembrane helix</keyword>
<feature type="compositionally biased region" description="Gly residues" evidence="1">
    <location>
        <begin position="47"/>
        <end position="91"/>
    </location>
</feature>
<feature type="compositionally biased region" description="Gly residues" evidence="1">
    <location>
        <begin position="103"/>
        <end position="112"/>
    </location>
</feature>
<feature type="transmembrane region" description="Helical" evidence="2">
    <location>
        <begin position="264"/>
        <end position="283"/>
    </location>
</feature>
<feature type="domain" description="DUF7732" evidence="4">
    <location>
        <begin position="119"/>
        <end position="244"/>
    </location>
</feature>
<keyword evidence="2" id="KW-0812">Transmembrane</keyword>
<dbReference type="Proteomes" id="UP000266272">
    <property type="component" value="Unassembled WGS sequence"/>
</dbReference>
<dbReference type="Pfam" id="PF24866">
    <property type="entry name" value="DUF7732"/>
    <property type="match status" value="1"/>
</dbReference>
<sequence>MRFDFALLLATLITTTTASAIDGSRHVVRVEGVAQPEQHDLFKRKGGGGGGGRGGGGGGTSGGGKGGSSGGSGSSGSGGSSGGKGGSGGSSGNRAPSSNVGGTSAGGSGPKPAYGGGRYYGGGATTPYRAGSRSPIGGIVPFALLGGAALAFWPGVWLYGAYMYPYHQPYHFHNQSSGRNETRDVLCGCGIYDVCGCDDNNNTAYYDSLIGNGSYSALNKSVVNVADVNGTRTILINGSLPNGTTADGPDASSTDSGAAGLKNMVQVLGFWPAVAAVLVTVFLA</sequence>
<evidence type="ECO:0000313" key="6">
    <source>
        <dbReference type="Proteomes" id="UP000266272"/>
    </source>
</evidence>
<dbReference type="STRING" id="490622.A0A395NBZ3"/>
<comment type="caution">
    <text evidence="5">The sequence shown here is derived from an EMBL/GenBank/DDBJ whole genome shotgun (WGS) entry which is preliminary data.</text>
</comment>
<dbReference type="PANTHER" id="PTHR42091:SF1">
    <property type="entry name" value="CONSERVED GLYCINE-RICH PROTEIN (AFU_ORTHOLOGUE AFUA_7G02440)"/>
    <property type="match status" value="1"/>
</dbReference>
<evidence type="ECO:0000256" key="3">
    <source>
        <dbReference type="SAM" id="SignalP"/>
    </source>
</evidence>
<keyword evidence="2" id="KW-0472">Membrane</keyword>
<keyword evidence="6" id="KW-1185">Reference proteome</keyword>
<dbReference type="AlphaFoldDB" id="A0A395NBZ3"/>
<gene>
    <name evidence="5" type="ORF">TARUN_8608</name>
</gene>
<dbReference type="EMBL" id="PXOA01000625">
    <property type="protein sequence ID" value="RFU73605.1"/>
    <property type="molecule type" value="Genomic_DNA"/>
</dbReference>
<feature type="chain" id="PRO_5017414998" description="DUF7732 domain-containing protein" evidence="3">
    <location>
        <begin position="19"/>
        <end position="284"/>
    </location>
</feature>
<dbReference type="InterPro" id="IPR056634">
    <property type="entry name" value="DUF7732"/>
</dbReference>
<evidence type="ECO:0000256" key="1">
    <source>
        <dbReference type="SAM" id="MobiDB-lite"/>
    </source>
</evidence>
<feature type="region of interest" description="Disordered" evidence="1">
    <location>
        <begin position="33"/>
        <end position="112"/>
    </location>
</feature>
<keyword evidence="3" id="KW-0732">Signal</keyword>
<dbReference type="OrthoDB" id="5425547at2759"/>
<protein>
    <recommendedName>
        <fullName evidence="4">DUF7732 domain-containing protein</fullName>
    </recommendedName>
</protein>
<evidence type="ECO:0000259" key="4">
    <source>
        <dbReference type="Pfam" id="PF24866"/>
    </source>
</evidence>